<feature type="active site" description="Nucleophile" evidence="9">
    <location>
        <position position="92"/>
    </location>
</feature>
<keyword evidence="7 9" id="KW-1015">Disulfide bond</keyword>
<evidence type="ECO:0000313" key="12">
    <source>
        <dbReference type="EMBL" id="VEN73307.1"/>
    </source>
</evidence>
<feature type="disulfide bond" description="Alternate" evidence="9">
    <location>
        <begin position="92"/>
        <end position="189"/>
    </location>
</feature>
<feature type="binding site" evidence="9">
    <location>
        <position position="34"/>
    </location>
    <ligand>
        <name>ATP</name>
        <dbReference type="ChEBI" id="CHEBI:30616"/>
    </ligand>
</feature>
<comment type="subcellular location">
    <subcellularLocation>
        <location evidence="9">Cytoplasm</location>
    </subcellularLocation>
</comment>
<dbReference type="InterPro" id="IPR046885">
    <property type="entry name" value="MnmA-like_C"/>
</dbReference>
<dbReference type="GO" id="GO:0103016">
    <property type="term" value="F:tRNA-uridine 2-sulfurtransferase activity"/>
    <property type="evidence" value="ECO:0007669"/>
    <property type="project" value="UniProtKB-EC"/>
</dbReference>
<dbReference type="InterPro" id="IPR004506">
    <property type="entry name" value="MnmA-like"/>
</dbReference>
<proteinExistence type="inferred from homology"/>
<dbReference type="PANTHER" id="PTHR11933">
    <property type="entry name" value="TRNA 5-METHYLAMINOMETHYL-2-THIOURIDYLATE -METHYLTRANSFERASE"/>
    <property type="match status" value="1"/>
</dbReference>
<dbReference type="EC" id="2.8.1.13" evidence="9"/>
<feature type="region of interest" description="Interaction with tRNA" evidence="9">
    <location>
        <begin position="139"/>
        <end position="141"/>
    </location>
</feature>
<feature type="site" description="Interaction with tRNA" evidence="9">
    <location>
        <position position="117"/>
    </location>
</feature>
<keyword evidence="4 9" id="KW-0547">Nucleotide-binding</keyword>
<dbReference type="PANTHER" id="PTHR11933:SF5">
    <property type="entry name" value="MITOCHONDRIAL TRNA-SPECIFIC 2-THIOURIDYLASE 1"/>
    <property type="match status" value="1"/>
</dbReference>
<keyword evidence="3 9" id="KW-0819">tRNA processing</keyword>
<evidence type="ECO:0000256" key="9">
    <source>
        <dbReference type="HAMAP-Rule" id="MF_00144"/>
    </source>
</evidence>
<evidence type="ECO:0000256" key="7">
    <source>
        <dbReference type="ARBA" id="ARBA00023157"/>
    </source>
</evidence>
<dbReference type="CDD" id="cd01998">
    <property type="entry name" value="MnmA_TRMU-like"/>
    <property type="match status" value="1"/>
</dbReference>
<keyword evidence="9" id="KW-0963">Cytoplasm</keyword>
<keyword evidence="5 9" id="KW-0067">ATP-binding</keyword>
<feature type="domain" description="tRNA-specific 2-thiouridylase MnmA-like central" evidence="11">
    <location>
        <begin position="208"/>
        <end position="261"/>
    </location>
</feature>
<dbReference type="Pfam" id="PF20259">
    <property type="entry name" value="tRNA_Me_trans_M"/>
    <property type="match status" value="1"/>
</dbReference>
<dbReference type="HAMAP" id="MF_00144">
    <property type="entry name" value="tRNA_thiouridyl_MnmA"/>
    <property type="match status" value="1"/>
</dbReference>
<feature type="active site" description="Cysteine persulfide intermediate" evidence="9">
    <location>
        <position position="189"/>
    </location>
</feature>
<evidence type="ECO:0000256" key="5">
    <source>
        <dbReference type="ARBA" id="ARBA00022840"/>
    </source>
</evidence>
<dbReference type="NCBIfam" id="TIGR00420">
    <property type="entry name" value="trmU"/>
    <property type="match status" value="1"/>
</dbReference>
<accession>A0A484HJC8</accession>
<evidence type="ECO:0000256" key="3">
    <source>
        <dbReference type="ARBA" id="ARBA00022694"/>
    </source>
</evidence>
<comment type="similarity">
    <text evidence="9">Belongs to the MnmA/TRMU family.</text>
</comment>
<dbReference type="GO" id="GO:0005737">
    <property type="term" value="C:cytoplasm"/>
    <property type="evidence" value="ECO:0007669"/>
    <property type="project" value="UniProtKB-SubCell"/>
</dbReference>
<protein>
    <recommendedName>
        <fullName evidence="9">tRNA-specific 2-thiouridylase MnmA</fullName>
        <ecNumber evidence="9">2.8.1.13</ecNumber>
    </recommendedName>
</protein>
<feature type="domain" description="tRNA-specific 2-thiouridylase MnmA-like C-terminal" evidence="10">
    <location>
        <begin position="272"/>
        <end position="341"/>
    </location>
</feature>
<sequence length="353" mass="38201">MEEKIAAAVSGGIDSLVAAHLLKESGKRVVGVHFLTGYENPGTGPDDVRKAAARVGIEVEIADVRDAFKKNVVDYFVRTYQGGETPNPCMVCNAAIKFGAALFFARKLGADRLATGHYAGIERDESGALHIVKGQDPQKDQSYFLAFLGRDQIASACFPLAGMTKTEVRELAAKKGIEPVSKKESQDVCFIQGQSYARFLESLPGFVPRPGIIQDMQGRTLGRHGGLHLFTVGQRKGINCPAPAPYYVAELDPFKNRVRVGSRDDLLSDRRRVKDIVWAAGTPGGPFRASVKLRYRHDPVPATVYPKGADQAEAAFDRPQTAAPGQGAVFYDGNCLLGGGRLEKPPGRDRGRC</sequence>
<dbReference type="Gene3D" id="3.40.50.620">
    <property type="entry name" value="HUPs"/>
    <property type="match status" value="1"/>
</dbReference>
<dbReference type="GO" id="GO:0000049">
    <property type="term" value="F:tRNA binding"/>
    <property type="evidence" value="ECO:0007669"/>
    <property type="project" value="UniProtKB-KW"/>
</dbReference>
<comment type="catalytic activity">
    <reaction evidence="8 9">
        <text>S-sulfanyl-L-cysteinyl-[protein] + uridine(34) in tRNA + AH2 + ATP = 2-thiouridine(34) in tRNA + L-cysteinyl-[protein] + A + AMP + diphosphate + H(+)</text>
        <dbReference type="Rhea" id="RHEA:47032"/>
        <dbReference type="Rhea" id="RHEA-COMP:10131"/>
        <dbReference type="Rhea" id="RHEA-COMP:11726"/>
        <dbReference type="Rhea" id="RHEA-COMP:11727"/>
        <dbReference type="Rhea" id="RHEA-COMP:11728"/>
        <dbReference type="ChEBI" id="CHEBI:13193"/>
        <dbReference type="ChEBI" id="CHEBI:15378"/>
        <dbReference type="ChEBI" id="CHEBI:17499"/>
        <dbReference type="ChEBI" id="CHEBI:29950"/>
        <dbReference type="ChEBI" id="CHEBI:30616"/>
        <dbReference type="ChEBI" id="CHEBI:33019"/>
        <dbReference type="ChEBI" id="CHEBI:61963"/>
        <dbReference type="ChEBI" id="CHEBI:65315"/>
        <dbReference type="ChEBI" id="CHEBI:87170"/>
        <dbReference type="ChEBI" id="CHEBI:456215"/>
        <dbReference type="EC" id="2.8.1.13"/>
    </reaction>
</comment>
<dbReference type="Gene3D" id="2.40.30.10">
    <property type="entry name" value="Translation factors"/>
    <property type="match status" value="1"/>
</dbReference>
<dbReference type="Pfam" id="PF20258">
    <property type="entry name" value="tRNA_Me_trans_C"/>
    <property type="match status" value="1"/>
</dbReference>
<gene>
    <name evidence="9 12" type="primary">mnmA</name>
    <name evidence="12" type="ORF">EPICR_150023</name>
</gene>
<evidence type="ECO:0000259" key="11">
    <source>
        <dbReference type="Pfam" id="PF20259"/>
    </source>
</evidence>
<dbReference type="InterPro" id="IPR046884">
    <property type="entry name" value="MnmA-like_central"/>
</dbReference>
<dbReference type="Pfam" id="PF03054">
    <property type="entry name" value="tRNA_Me_trans"/>
    <property type="match status" value="1"/>
</dbReference>
<reference evidence="12" key="1">
    <citation type="submission" date="2019-01" db="EMBL/GenBank/DDBJ databases">
        <authorList>
            <consortium name="Genoscope - CEA"/>
            <person name="William W."/>
        </authorList>
    </citation>
    <scope>NUCLEOTIDE SEQUENCE</scope>
    <source>
        <strain evidence="12">CR-1</strain>
    </source>
</reference>
<dbReference type="SUPFAM" id="SSF52402">
    <property type="entry name" value="Adenine nucleotide alpha hydrolases-like"/>
    <property type="match status" value="1"/>
</dbReference>
<evidence type="ECO:0000259" key="10">
    <source>
        <dbReference type="Pfam" id="PF20258"/>
    </source>
</evidence>
<dbReference type="InterPro" id="IPR014729">
    <property type="entry name" value="Rossmann-like_a/b/a_fold"/>
</dbReference>
<evidence type="ECO:0000256" key="4">
    <source>
        <dbReference type="ARBA" id="ARBA00022741"/>
    </source>
</evidence>
<dbReference type="Gene3D" id="2.30.30.280">
    <property type="entry name" value="Adenine nucleotide alpha hydrolases-like domains"/>
    <property type="match status" value="1"/>
</dbReference>
<dbReference type="GO" id="GO:0005524">
    <property type="term" value="F:ATP binding"/>
    <property type="evidence" value="ECO:0007669"/>
    <property type="project" value="UniProtKB-KW"/>
</dbReference>
<evidence type="ECO:0000256" key="1">
    <source>
        <dbReference type="ARBA" id="ARBA00022555"/>
    </source>
</evidence>
<keyword evidence="2 9" id="KW-0808">Transferase</keyword>
<dbReference type="EMBL" id="CAACVI010000007">
    <property type="protein sequence ID" value="VEN73307.1"/>
    <property type="molecule type" value="Genomic_DNA"/>
</dbReference>
<dbReference type="GO" id="GO:0002143">
    <property type="term" value="P:tRNA wobble position uridine thiolation"/>
    <property type="evidence" value="ECO:0007669"/>
    <property type="project" value="TreeGrafter"/>
</dbReference>
<comment type="caution">
    <text evidence="9">Lacks conserved residue(s) required for the propagation of feature annotation.</text>
</comment>
<feature type="region of interest" description="Interaction with tRNA" evidence="9">
    <location>
        <begin position="294"/>
        <end position="295"/>
    </location>
</feature>
<keyword evidence="6 9" id="KW-0694">RNA-binding</keyword>
<feature type="site" description="Interaction with tRNA" evidence="9">
    <location>
        <position position="326"/>
    </location>
</feature>
<feature type="binding site" evidence="9">
    <location>
        <begin position="8"/>
        <end position="15"/>
    </location>
    <ligand>
        <name>ATP</name>
        <dbReference type="ChEBI" id="CHEBI:30616"/>
    </ligand>
</feature>
<organism evidence="12">
    <name type="scientific">uncultured Desulfobacteraceae bacterium</name>
    <dbReference type="NCBI Taxonomy" id="218296"/>
    <lineage>
        <taxon>Bacteria</taxon>
        <taxon>Pseudomonadati</taxon>
        <taxon>Thermodesulfobacteriota</taxon>
        <taxon>Desulfobacteria</taxon>
        <taxon>Desulfobacterales</taxon>
        <taxon>Desulfobacteraceae</taxon>
        <taxon>environmental samples</taxon>
    </lineage>
</organism>
<dbReference type="AlphaFoldDB" id="A0A484HJC8"/>
<keyword evidence="1 9" id="KW-0820">tRNA-binding</keyword>
<dbReference type="NCBIfam" id="NF001138">
    <property type="entry name" value="PRK00143.1"/>
    <property type="match status" value="1"/>
</dbReference>
<evidence type="ECO:0000256" key="2">
    <source>
        <dbReference type="ARBA" id="ARBA00022679"/>
    </source>
</evidence>
<evidence type="ECO:0000256" key="6">
    <source>
        <dbReference type="ARBA" id="ARBA00022884"/>
    </source>
</evidence>
<dbReference type="InterPro" id="IPR023382">
    <property type="entry name" value="MnmA-like_central_sf"/>
</dbReference>
<comment type="function">
    <text evidence="9">Catalyzes the 2-thiolation of uridine at the wobble position (U34) of tRNA, leading to the formation of s(2)U34.</text>
</comment>
<feature type="binding site" evidence="9">
    <location>
        <position position="116"/>
    </location>
    <ligand>
        <name>ATP</name>
        <dbReference type="ChEBI" id="CHEBI:30616"/>
    </ligand>
</feature>
<name>A0A484HJC8_9BACT</name>
<evidence type="ECO:0000256" key="8">
    <source>
        <dbReference type="ARBA" id="ARBA00051542"/>
    </source>
</evidence>